<reference evidence="5 6" key="1">
    <citation type="submission" date="2023-10" db="EMBL/GenBank/DDBJ databases">
        <title>Niallia locisalis sp.nov. isolated from a salt pond sample.</title>
        <authorList>
            <person name="Li X.-J."/>
            <person name="Dong L."/>
        </authorList>
    </citation>
    <scope>NUCLEOTIDE SEQUENCE [LARGE SCALE GENOMIC DNA]</scope>
    <source>
        <strain evidence="5 6">DSM 29761</strain>
    </source>
</reference>
<gene>
    <name evidence="5" type="ORF">R4Z09_13605</name>
</gene>
<comment type="similarity">
    <text evidence="2">Belongs to the EamA transporter family.</text>
</comment>
<dbReference type="InterPro" id="IPR037185">
    <property type="entry name" value="EmrE-like"/>
</dbReference>
<dbReference type="InterPro" id="IPR000620">
    <property type="entry name" value="EamA_dom"/>
</dbReference>
<dbReference type="RefSeq" id="WP_338453274.1">
    <property type="nucleotide sequence ID" value="NZ_CP137640.1"/>
</dbReference>
<evidence type="ECO:0000313" key="6">
    <source>
        <dbReference type="Proteomes" id="UP001357223"/>
    </source>
</evidence>
<dbReference type="SUPFAM" id="SSF103481">
    <property type="entry name" value="Multidrug resistance efflux transporter EmrE"/>
    <property type="match status" value="1"/>
</dbReference>
<accession>A0ABZ2CKQ9</accession>
<evidence type="ECO:0000256" key="2">
    <source>
        <dbReference type="ARBA" id="ARBA00007362"/>
    </source>
</evidence>
<evidence type="ECO:0000313" key="5">
    <source>
        <dbReference type="EMBL" id="WVX84401.1"/>
    </source>
</evidence>
<evidence type="ECO:0000256" key="3">
    <source>
        <dbReference type="SAM" id="Phobius"/>
    </source>
</evidence>
<evidence type="ECO:0000259" key="4">
    <source>
        <dbReference type="Pfam" id="PF00892"/>
    </source>
</evidence>
<keyword evidence="6" id="KW-1185">Reference proteome</keyword>
<evidence type="ECO:0000256" key="1">
    <source>
        <dbReference type="ARBA" id="ARBA00004127"/>
    </source>
</evidence>
<feature type="transmembrane region" description="Helical" evidence="3">
    <location>
        <begin position="48"/>
        <end position="67"/>
    </location>
</feature>
<feature type="transmembrane region" description="Helical" evidence="3">
    <location>
        <begin position="20"/>
        <end position="42"/>
    </location>
</feature>
<keyword evidence="3" id="KW-1133">Transmembrane helix</keyword>
<organism evidence="5 6">
    <name type="scientific">Niallia oryzisoli</name>
    <dbReference type="NCBI Taxonomy" id="1737571"/>
    <lineage>
        <taxon>Bacteria</taxon>
        <taxon>Bacillati</taxon>
        <taxon>Bacillota</taxon>
        <taxon>Bacilli</taxon>
        <taxon>Bacillales</taxon>
        <taxon>Bacillaceae</taxon>
        <taxon>Niallia</taxon>
    </lineage>
</organism>
<feature type="domain" description="EamA" evidence="4">
    <location>
        <begin position="7"/>
        <end position="90"/>
    </location>
</feature>
<dbReference type="EMBL" id="CP137640">
    <property type="protein sequence ID" value="WVX84401.1"/>
    <property type="molecule type" value="Genomic_DNA"/>
</dbReference>
<keyword evidence="3" id="KW-0812">Transmembrane</keyword>
<dbReference type="Pfam" id="PF00892">
    <property type="entry name" value="EamA"/>
    <property type="match status" value="1"/>
</dbReference>
<comment type="subcellular location">
    <subcellularLocation>
        <location evidence="1">Endomembrane system</location>
        <topology evidence="1">Multi-pass membrane protein</topology>
    </subcellularLocation>
</comment>
<sequence length="91" mass="9923">MVFFQGTYKNMKSISKKDYLFLILSGIATGLSWLCYFAAIAIGKVSVVAPIDKFSVVITMIFGFVILKEKAAKHTILGGLIITIGTFLLVS</sequence>
<protein>
    <submittedName>
        <fullName evidence="5">EamA family transporter</fullName>
    </submittedName>
</protein>
<keyword evidence="3" id="KW-0472">Membrane</keyword>
<dbReference type="Proteomes" id="UP001357223">
    <property type="component" value="Chromosome"/>
</dbReference>
<name>A0ABZ2CKQ9_9BACI</name>
<dbReference type="Gene3D" id="1.10.3730.20">
    <property type="match status" value="1"/>
</dbReference>
<proteinExistence type="inferred from homology"/>
<feature type="transmembrane region" description="Helical" evidence="3">
    <location>
        <begin position="74"/>
        <end position="90"/>
    </location>
</feature>